<protein>
    <submittedName>
        <fullName evidence="2">Uncharacterized protein</fullName>
    </submittedName>
</protein>
<gene>
    <name evidence="2" type="ORF">A2773_02695</name>
</gene>
<feature type="transmembrane region" description="Helical" evidence="1">
    <location>
        <begin position="78"/>
        <end position="96"/>
    </location>
</feature>
<evidence type="ECO:0000256" key="1">
    <source>
        <dbReference type="SAM" id="Phobius"/>
    </source>
</evidence>
<feature type="transmembrane region" description="Helical" evidence="1">
    <location>
        <begin position="25"/>
        <end position="42"/>
    </location>
</feature>
<organism evidence="2 3">
    <name type="scientific">Candidatus Gottesmanbacteria bacterium RIFCSPHIGHO2_01_FULL_39_10</name>
    <dbReference type="NCBI Taxonomy" id="1798375"/>
    <lineage>
        <taxon>Bacteria</taxon>
        <taxon>Candidatus Gottesmaniibacteriota</taxon>
    </lineage>
</organism>
<feature type="transmembrane region" description="Helical" evidence="1">
    <location>
        <begin position="255"/>
        <end position="272"/>
    </location>
</feature>
<evidence type="ECO:0000313" key="2">
    <source>
        <dbReference type="EMBL" id="OGG14667.1"/>
    </source>
</evidence>
<feature type="transmembrane region" description="Helical" evidence="1">
    <location>
        <begin position="108"/>
        <end position="128"/>
    </location>
</feature>
<dbReference type="AlphaFoldDB" id="A0A1F5ZRF2"/>
<feature type="transmembrane region" description="Helical" evidence="1">
    <location>
        <begin position="196"/>
        <end position="217"/>
    </location>
</feature>
<sequence>MRQIYPKRFLRNLTRKLLFEKRERLGIATLLLSFGLTVSQLIWPDFRLTVVVFITVLTYPLSFWAIREDIRGIERITLFILPVFFTLSVSLFYFLLPVRWLTRLPTVVFFAIGMYAILLSENIFNVAANRSIQLLRAAQSVGFLLTLVVFFLFVNIIFSFHLAIPLNFLLLFVISSILFYQLFWSTLLTTGIGKKLVVLSIICGFSIGELAYVFSFWPIKTTIMALFMSAVFYSIGGIVQESLLEKLFKGVVREYMWVTILIFILVVLGTRWG</sequence>
<evidence type="ECO:0000313" key="3">
    <source>
        <dbReference type="Proteomes" id="UP000177383"/>
    </source>
</evidence>
<proteinExistence type="predicted"/>
<keyword evidence="1" id="KW-1133">Transmembrane helix</keyword>
<feature type="transmembrane region" description="Helical" evidence="1">
    <location>
        <begin position="140"/>
        <end position="158"/>
    </location>
</feature>
<dbReference type="Proteomes" id="UP000177383">
    <property type="component" value="Unassembled WGS sequence"/>
</dbReference>
<feature type="transmembrane region" description="Helical" evidence="1">
    <location>
        <begin position="164"/>
        <end position="184"/>
    </location>
</feature>
<accession>A0A1F5ZRF2</accession>
<feature type="transmembrane region" description="Helical" evidence="1">
    <location>
        <begin position="223"/>
        <end position="243"/>
    </location>
</feature>
<dbReference type="EMBL" id="MFJE01000013">
    <property type="protein sequence ID" value="OGG14667.1"/>
    <property type="molecule type" value="Genomic_DNA"/>
</dbReference>
<reference evidence="2 3" key="1">
    <citation type="journal article" date="2016" name="Nat. Commun.">
        <title>Thousands of microbial genomes shed light on interconnected biogeochemical processes in an aquifer system.</title>
        <authorList>
            <person name="Anantharaman K."/>
            <person name="Brown C.T."/>
            <person name="Hug L.A."/>
            <person name="Sharon I."/>
            <person name="Castelle C.J."/>
            <person name="Probst A.J."/>
            <person name="Thomas B.C."/>
            <person name="Singh A."/>
            <person name="Wilkins M.J."/>
            <person name="Karaoz U."/>
            <person name="Brodie E.L."/>
            <person name="Williams K.H."/>
            <person name="Hubbard S.S."/>
            <person name="Banfield J.F."/>
        </authorList>
    </citation>
    <scope>NUCLEOTIDE SEQUENCE [LARGE SCALE GENOMIC DNA]</scope>
</reference>
<keyword evidence="1" id="KW-0472">Membrane</keyword>
<comment type="caution">
    <text evidence="2">The sequence shown here is derived from an EMBL/GenBank/DDBJ whole genome shotgun (WGS) entry which is preliminary data.</text>
</comment>
<keyword evidence="1" id="KW-0812">Transmembrane</keyword>
<name>A0A1F5ZRF2_9BACT</name>
<dbReference type="STRING" id="1798375.A2773_02695"/>
<feature type="transmembrane region" description="Helical" evidence="1">
    <location>
        <begin position="48"/>
        <end position="66"/>
    </location>
</feature>